<accession>G0NAU5</accession>
<protein>
    <submittedName>
        <fullName evidence="2">Uncharacterized protein</fullName>
    </submittedName>
</protein>
<organism evidence="3">
    <name type="scientific">Caenorhabditis brenneri</name>
    <name type="common">Nematode worm</name>
    <dbReference type="NCBI Taxonomy" id="135651"/>
    <lineage>
        <taxon>Eukaryota</taxon>
        <taxon>Metazoa</taxon>
        <taxon>Ecdysozoa</taxon>
        <taxon>Nematoda</taxon>
        <taxon>Chromadorea</taxon>
        <taxon>Rhabditida</taxon>
        <taxon>Rhabditina</taxon>
        <taxon>Rhabditomorpha</taxon>
        <taxon>Rhabditoidea</taxon>
        <taxon>Rhabditidae</taxon>
        <taxon>Peloderinae</taxon>
        <taxon>Caenorhabditis</taxon>
    </lineage>
</organism>
<dbReference type="HOGENOM" id="CLU_2063598_0_0_1"/>
<evidence type="ECO:0000256" key="1">
    <source>
        <dbReference type="SAM" id="Phobius"/>
    </source>
</evidence>
<name>G0NAU5_CAEBE</name>
<proteinExistence type="predicted"/>
<dbReference type="FunCoup" id="G0NAU5">
    <property type="interactions" value="1082"/>
</dbReference>
<gene>
    <name evidence="2" type="ORF">CAEBREN_18563</name>
</gene>
<dbReference type="AlphaFoldDB" id="G0NAU5"/>
<keyword evidence="1" id="KW-1133">Transmembrane helix</keyword>
<feature type="transmembrane region" description="Helical" evidence="1">
    <location>
        <begin position="31"/>
        <end position="56"/>
    </location>
</feature>
<evidence type="ECO:0000313" key="2">
    <source>
        <dbReference type="EMBL" id="EGT56264.1"/>
    </source>
</evidence>
<sequence>MSSVTTQSFTPKHDPYFEDRYKFTVHVELSLFLFMGLTLAFILIMIGVMMGFRWYYRQMLEIRLKELQQTYEPGRIFLIENAGNEIIQVRPGPLSPPITDQTEYNVVAGYLRDDKRGQLF</sequence>
<keyword evidence="1" id="KW-0472">Membrane</keyword>
<evidence type="ECO:0000313" key="3">
    <source>
        <dbReference type="Proteomes" id="UP000008068"/>
    </source>
</evidence>
<dbReference type="OrthoDB" id="5778687at2759"/>
<dbReference type="EMBL" id="GL379855">
    <property type="protein sequence ID" value="EGT56264.1"/>
    <property type="molecule type" value="Genomic_DNA"/>
</dbReference>
<dbReference type="OMA" id="QTYEPGR"/>
<keyword evidence="3" id="KW-1185">Reference proteome</keyword>
<keyword evidence="1" id="KW-0812">Transmembrane</keyword>
<dbReference type="eggNOG" id="ENOG502THU8">
    <property type="taxonomic scope" value="Eukaryota"/>
</dbReference>
<dbReference type="InParanoid" id="G0NAU5"/>
<dbReference type="Proteomes" id="UP000008068">
    <property type="component" value="Unassembled WGS sequence"/>
</dbReference>
<reference evidence="3" key="1">
    <citation type="submission" date="2011-07" db="EMBL/GenBank/DDBJ databases">
        <authorList>
            <consortium name="Caenorhabditis brenneri Sequencing and Analysis Consortium"/>
            <person name="Wilson R.K."/>
        </authorList>
    </citation>
    <scope>NUCLEOTIDE SEQUENCE [LARGE SCALE GENOMIC DNA]</scope>
    <source>
        <strain evidence="3">PB2801</strain>
    </source>
</reference>